<dbReference type="AlphaFoldDB" id="A0AAV2BUZ1"/>
<gene>
    <name evidence="1" type="ORF">LARSCL_LOCUS21539</name>
</gene>
<dbReference type="PANTHER" id="PTHR45749">
    <property type="match status" value="1"/>
</dbReference>
<comment type="caution">
    <text evidence="1">The sequence shown here is derived from an EMBL/GenBank/DDBJ whole genome shotgun (WGS) entry which is preliminary data.</text>
</comment>
<evidence type="ECO:0008006" key="3">
    <source>
        <dbReference type="Google" id="ProtNLM"/>
    </source>
</evidence>
<reference evidence="1 2" key="1">
    <citation type="submission" date="2024-04" db="EMBL/GenBank/DDBJ databases">
        <authorList>
            <person name="Rising A."/>
            <person name="Reimegard J."/>
            <person name="Sonavane S."/>
            <person name="Akerstrom W."/>
            <person name="Nylinder S."/>
            <person name="Hedman E."/>
            <person name="Kallberg Y."/>
        </authorList>
    </citation>
    <scope>NUCLEOTIDE SEQUENCE [LARGE SCALE GENOMIC DNA]</scope>
</reference>
<dbReference type="PANTHER" id="PTHR45749:SF23">
    <property type="entry name" value="ZINC FINGER MYM-TYPE PROTEIN 1-LIKE"/>
    <property type="match status" value="1"/>
</dbReference>
<evidence type="ECO:0000313" key="1">
    <source>
        <dbReference type="EMBL" id="CAL1299735.1"/>
    </source>
</evidence>
<evidence type="ECO:0000313" key="2">
    <source>
        <dbReference type="Proteomes" id="UP001497382"/>
    </source>
</evidence>
<accession>A0AAV2BUZ1</accession>
<keyword evidence="2" id="KW-1185">Reference proteome</keyword>
<proteinExistence type="predicted"/>
<protein>
    <recommendedName>
        <fullName evidence="3">Transposase</fullName>
    </recommendedName>
</protein>
<sequence length="237" mass="27018">MRPKRPGSKFRKIKRHKGEENKKLASALGNWLINEEEEEQSIVESDKTNNIMLHYRSETILERSNIQIVPTEVVPNYDEGSGVQAHIFKINDLAKFVPCAAHSLNLVGVHAAEVSVIMISFFGKVLEFFNFFSLSTLRWEALLSSIKTTLKRHCDTRWSSRRQAVTALKKNLPSIHKLLQHMTDKSNNWTTDTASGAMILLRQIDFEFVCLLEMWSEVLVNLDCTNKSLQGKSATID</sequence>
<dbReference type="EMBL" id="CAXIEN010000516">
    <property type="protein sequence ID" value="CAL1299735.1"/>
    <property type="molecule type" value="Genomic_DNA"/>
</dbReference>
<name>A0AAV2BUZ1_9ARAC</name>
<dbReference type="SUPFAM" id="SSF53098">
    <property type="entry name" value="Ribonuclease H-like"/>
    <property type="match status" value="1"/>
</dbReference>
<dbReference type="Proteomes" id="UP001497382">
    <property type="component" value="Unassembled WGS sequence"/>
</dbReference>
<dbReference type="InterPro" id="IPR012337">
    <property type="entry name" value="RNaseH-like_sf"/>
</dbReference>
<feature type="non-terminal residue" evidence="1">
    <location>
        <position position="237"/>
    </location>
</feature>
<organism evidence="1 2">
    <name type="scientific">Larinioides sclopetarius</name>
    <dbReference type="NCBI Taxonomy" id="280406"/>
    <lineage>
        <taxon>Eukaryota</taxon>
        <taxon>Metazoa</taxon>
        <taxon>Ecdysozoa</taxon>
        <taxon>Arthropoda</taxon>
        <taxon>Chelicerata</taxon>
        <taxon>Arachnida</taxon>
        <taxon>Araneae</taxon>
        <taxon>Araneomorphae</taxon>
        <taxon>Entelegynae</taxon>
        <taxon>Araneoidea</taxon>
        <taxon>Araneidae</taxon>
        <taxon>Larinioides</taxon>
    </lineage>
</organism>